<reference evidence="1 2" key="1">
    <citation type="submission" date="2020-08" db="EMBL/GenBank/DDBJ databases">
        <title>Sequencing the genomes of 1000 actinobacteria strains.</title>
        <authorList>
            <person name="Klenk H.-P."/>
        </authorList>
    </citation>
    <scope>NUCLEOTIDE SEQUENCE [LARGE SCALE GENOMIC DNA]</scope>
    <source>
        <strain evidence="1 2">DSM 45886</strain>
    </source>
</reference>
<dbReference type="AlphaFoldDB" id="A0A7W7SRD6"/>
<dbReference type="RefSeq" id="WP_184535473.1">
    <property type="nucleotide sequence ID" value="NZ_JACHJW010000001.1"/>
</dbReference>
<organism evidence="1 2">
    <name type="scientific">Micromonospora polyrhachis</name>
    <dbReference type="NCBI Taxonomy" id="1282883"/>
    <lineage>
        <taxon>Bacteria</taxon>
        <taxon>Bacillati</taxon>
        <taxon>Actinomycetota</taxon>
        <taxon>Actinomycetes</taxon>
        <taxon>Micromonosporales</taxon>
        <taxon>Micromonosporaceae</taxon>
        <taxon>Micromonospora</taxon>
    </lineage>
</organism>
<dbReference type="Proteomes" id="UP000578819">
    <property type="component" value="Unassembled WGS sequence"/>
</dbReference>
<evidence type="ECO:0000313" key="1">
    <source>
        <dbReference type="EMBL" id="MBB4959563.1"/>
    </source>
</evidence>
<proteinExistence type="predicted"/>
<name>A0A7W7SRD6_9ACTN</name>
<accession>A0A7W7SRD6</accession>
<sequence length="98" mass="10581">MMRVACLIVECTKELLAAGQHPDIASVDTHSDPGTQMNPYGLKVTMRDGSAVYLKFTRTSSPSGDDVRTGEHIPYPDYLVPEGVRTCHQTVGAAGTCR</sequence>
<protein>
    <submittedName>
        <fullName evidence="1">Uncharacterized protein</fullName>
    </submittedName>
</protein>
<dbReference type="EMBL" id="JACHJW010000001">
    <property type="protein sequence ID" value="MBB4959563.1"/>
    <property type="molecule type" value="Genomic_DNA"/>
</dbReference>
<keyword evidence="2" id="KW-1185">Reference proteome</keyword>
<gene>
    <name evidence="1" type="ORF">FHR38_003296</name>
</gene>
<evidence type="ECO:0000313" key="2">
    <source>
        <dbReference type="Proteomes" id="UP000578819"/>
    </source>
</evidence>
<comment type="caution">
    <text evidence="1">The sequence shown here is derived from an EMBL/GenBank/DDBJ whole genome shotgun (WGS) entry which is preliminary data.</text>
</comment>